<proteinExistence type="predicted"/>
<name>A0AAW0JMX1_QUESU</name>
<comment type="caution">
    <text evidence="3">The sequence shown here is derived from an EMBL/GenBank/DDBJ whole genome shotgun (WGS) entry which is preliminary data.</text>
</comment>
<evidence type="ECO:0000313" key="3">
    <source>
        <dbReference type="EMBL" id="KAK7827579.1"/>
    </source>
</evidence>
<feature type="signal peptide" evidence="1">
    <location>
        <begin position="1"/>
        <end position="20"/>
    </location>
</feature>
<evidence type="ECO:0000259" key="2">
    <source>
        <dbReference type="Pfam" id="PF03478"/>
    </source>
</evidence>
<reference evidence="3 4" key="1">
    <citation type="journal article" date="2018" name="Sci. Data">
        <title>The draft genome sequence of cork oak.</title>
        <authorList>
            <person name="Ramos A.M."/>
            <person name="Usie A."/>
            <person name="Barbosa P."/>
            <person name="Barros P.M."/>
            <person name="Capote T."/>
            <person name="Chaves I."/>
            <person name="Simoes F."/>
            <person name="Abreu I."/>
            <person name="Carrasquinho I."/>
            <person name="Faro C."/>
            <person name="Guimaraes J.B."/>
            <person name="Mendonca D."/>
            <person name="Nobrega F."/>
            <person name="Rodrigues L."/>
            <person name="Saibo N.J.M."/>
            <person name="Varela M.C."/>
            <person name="Egas C."/>
            <person name="Matos J."/>
            <person name="Miguel C.M."/>
            <person name="Oliveira M.M."/>
            <person name="Ricardo C.P."/>
            <person name="Goncalves S."/>
        </authorList>
    </citation>
    <scope>NUCLEOTIDE SEQUENCE [LARGE SCALE GENOMIC DNA]</scope>
    <source>
        <strain evidence="4">cv. HL8</strain>
    </source>
</reference>
<evidence type="ECO:0000313" key="4">
    <source>
        <dbReference type="Proteomes" id="UP000237347"/>
    </source>
</evidence>
<dbReference type="InterPro" id="IPR005174">
    <property type="entry name" value="KIB1-4_b-propeller"/>
</dbReference>
<evidence type="ECO:0000256" key="1">
    <source>
        <dbReference type="SAM" id="SignalP"/>
    </source>
</evidence>
<keyword evidence="1" id="KW-0732">Signal</keyword>
<dbReference type="EMBL" id="PKMF04000520">
    <property type="protein sequence ID" value="KAK7827579.1"/>
    <property type="molecule type" value="Genomic_DNA"/>
</dbReference>
<dbReference type="AlphaFoldDB" id="A0AAW0JMX1"/>
<sequence length="135" mass="15628">MNMIMICIIMVIYSSNNTLAFTRPGYDAWIDITSDPYFYDIAFYKEKFCAVDGKGEVFVCHIDDVRSKYKYKRVTVDNLSDQALFMGDNDYKKGFSSTLNGGWIDIGVFSIEDGNINQHYKGESYSYFSTPLWYI</sequence>
<gene>
    <name evidence="3" type="ORF">CFP56_030990</name>
</gene>
<accession>A0AAW0JMX1</accession>
<keyword evidence="4" id="KW-1185">Reference proteome</keyword>
<feature type="chain" id="PRO_5043317660" description="KIB1-4 beta-propeller domain-containing protein" evidence="1">
    <location>
        <begin position="21"/>
        <end position="135"/>
    </location>
</feature>
<protein>
    <recommendedName>
        <fullName evidence="2">KIB1-4 beta-propeller domain-containing protein</fullName>
    </recommendedName>
</protein>
<dbReference type="Pfam" id="PF03478">
    <property type="entry name" value="Beta-prop_KIB1-4"/>
    <property type="match status" value="1"/>
</dbReference>
<feature type="domain" description="KIB1-4 beta-propeller" evidence="2">
    <location>
        <begin position="7"/>
        <end position="63"/>
    </location>
</feature>
<dbReference type="Proteomes" id="UP000237347">
    <property type="component" value="Unassembled WGS sequence"/>
</dbReference>
<organism evidence="3 4">
    <name type="scientific">Quercus suber</name>
    <name type="common">Cork oak</name>
    <dbReference type="NCBI Taxonomy" id="58331"/>
    <lineage>
        <taxon>Eukaryota</taxon>
        <taxon>Viridiplantae</taxon>
        <taxon>Streptophyta</taxon>
        <taxon>Embryophyta</taxon>
        <taxon>Tracheophyta</taxon>
        <taxon>Spermatophyta</taxon>
        <taxon>Magnoliopsida</taxon>
        <taxon>eudicotyledons</taxon>
        <taxon>Gunneridae</taxon>
        <taxon>Pentapetalae</taxon>
        <taxon>rosids</taxon>
        <taxon>fabids</taxon>
        <taxon>Fagales</taxon>
        <taxon>Fagaceae</taxon>
        <taxon>Quercus</taxon>
    </lineage>
</organism>